<proteinExistence type="inferred from homology"/>
<dbReference type="GO" id="GO:0005737">
    <property type="term" value="C:cytoplasm"/>
    <property type="evidence" value="ECO:0007669"/>
    <property type="project" value="TreeGrafter"/>
</dbReference>
<comment type="similarity">
    <text evidence="2">Belongs to the APC3/CDC27 family.</text>
</comment>
<dbReference type="PROSITE" id="PS50005">
    <property type="entry name" value="TPR"/>
    <property type="match status" value="5"/>
</dbReference>
<keyword evidence="1 3" id="KW-0802">TPR repeat</keyword>
<evidence type="ECO:0000256" key="1">
    <source>
        <dbReference type="ARBA" id="ARBA00022803"/>
    </source>
</evidence>
<dbReference type="OMA" id="CKYDCYK"/>
<dbReference type="EMBL" id="HE580271">
    <property type="protein sequence ID" value="CCD25221.1"/>
    <property type="molecule type" value="Genomic_DNA"/>
</dbReference>
<dbReference type="Gene3D" id="1.25.40.10">
    <property type="entry name" value="Tetratricopeptide repeat domain"/>
    <property type="match status" value="4"/>
</dbReference>
<dbReference type="SMART" id="SM00028">
    <property type="entry name" value="TPR"/>
    <property type="match status" value="7"/>
</dbReference>
<dbReference type="GO" id="GO:0061630">
    <property type="term" value="F:ubiquitin protein ligase activity"/>
    <property type="evidence" value="ECO:0007669"/>
    <property type="project" value="EnsemblFungi"/>
</dbReference>
<evidence type="ECO:0000313" key="6">
    <source>
        <dbReference type="Proteomes" id="UP000000689"/>
    </source>
</evidence>
<protein>
    <submittedName>
        <fullName evidence="5">Uncharacterized protein</fullName>
    </submittedName>
</protein>
<dbReference type="PROSITE" id="PS50293">
    <property type="entry name" value="TPR_REGION"/>
    <property type="match status" value="1"/>
</dbReference>
<dbReference type="STRING" id="1071378.G0WBV1"/>
<accession>G0WBV1</accession>
<feature type="region of interest" description="Disordered" evidence="4">
    <location>
        <begin position="1"/>
        <end position="31"/>
    </location>
</feature>
<dbReference type="HOGENOM" id="CLU_008850_2_0_1"/>
<dbReference type="PANTHER" id="PTHR12558:SF13">
    <property type="entry name" value="CELL DIVISION CYCLE PROTEIN 27 HOMOLOG"/>
    <property type="match status" value="1"/>
</dbReference>
<evidence type="ECO:0000256" key="3">
    <source>
        <dbReference type="PROSITE-ProRule" id="PRU00339"/>
    </source>
</evidence>
<dbReference type="PANTHER" id="PTHR12558">
    <property type="entry name" value="CELL DIVISION CYCLE 16,23,27"/>
    <property type="match status" value="1"/>
</dbReference>
<gene>
    <name evidence="5" type="primary">NDAI0E04040</name>
    <name evidence="5" type="ordered locus">NDAI_0E04040</name>
</gene>
<dbReference type="eggNOG" id="KOG1126">
    <property type="taxonomic scope" value="Eukaryota"/>
</dbReference>
<dbReference type="Pfam" id="PF13181">
    <property type="entry name" value="TPR_8"/>
    <property type="match status" value="1"/>
</dbReference>
<dbReference type="GO" id="GO:0034399">
    <property type="term" value="C:nuclear periphery"/>
    <property type="evidence" value="ECO:0007669"/>
    <property type="project" value="EnsemblFungi"/>
</dbReference>
<evidence type="ECO:0000256" key="2">
    <source>
        <dbReference type="ARBA" id="ARBA00038210"/>
    </source>
</evidence>
<dbReference type="GeneID" id="11498970"/>
<dbReference type="GO" id="GO:0031145">
    <property type="term" value="P:anaphase-promoting complex-dependent catabolic process"/>
    <property type="evidence" value="ECO:0007669"/>
    <property type="project" value="EnsemblFungi"/>
</dbReference>
<feature type="repeat" description="TPR" evidence="3">
    <location>
        <begin position="633"/>
        <end position="666"/>
    </location>
</feature>
<dbReference type="SUPFAM" id="SSF48452">
    <property type="entry name" value="TPR-like"/>
    <property type="match status" value="2"/>
</dbReference>
<dbReference type="Pfam" id="PF13432">
    <property type="entry name" value="TPR_16"/>
    <property type="match status" value="1"/>
</dbReference>
<dbReference type="KEGG" id="ndi:NDAI_0E04040"/>
<keyword evidence="6" id="KW-1185">Reference proteome</keyword>
<feature type="compositionally biased region" description="Low complexity" evidence="4">
    <location>
        <begin position="342"/>
        <end position="354"/>
    </location>
</feature>
<dbReference type="GO" id="GO:0051301">
    <property type="term" value="P:cell division"/>
    <property type="evidence" value="ECO:0007669"/>
    <property type="project" value="TreeGrafter"/>
</dbReference>
<dbReference type="InterPro" id="IPR019734">
    <property type="entry name" value="TPR_rpt"/>
</dbReference>
<dbReference type="RefSeq" id="XP_003670464.1">
    <property type="nucleotide sequence ID" value="XM_003670416.1"/>
</dbReference>
<dbReference type="GO" id="GO:0016567">
    <property type="term" value="P:protein ubiquitination"/>
    <property type="evidence" value="ECO:0007669"/>
    <property type="project" value="EnsemblFungi"/>
</dbReference>
<feature type="repeat" description="TPR" evidence="3">
    <location>
        <begin position="565"/>
        <end position="598"/>
    </location>
</feature>
<dbReference type="GO" id="GO:0007091">
    <property type="term" value="P:metaphase/anaphase transition of mitotic cell cycle"/>
    <property type="evidence" value="ECO:0007669"/>
    <property type="project" value="TreeGrafter"/>
</dbReference>
<reference evidence="5 6" key="1">
    <citation type="journal article" date="2011" name="Proc. Natl. Acad. Sci. U.S.A.">
        <title>Evolutionary erosion of yeast sex chromosomes by mating-type switching accidents.</title>
        <authorList>
            <person name="Gordon J.L."/>
            <person name="Armisen D."/>
            <person name="Proux-Wera E."/>
            <person name="Oheigeartaigh S.S."/>
            <person name="Byrne K.P."/>
            <person name="Wolfe K.H."/>
        </authorList>
    </citation>
    <scope>NUCLEOTIDE SEQUENCE [LARGE SCALE GENOMIC DNA]</scope>
    <source>
        <strain evidence="6">ATCC 10597 / BCRC 20456 / CBS 421 / NBRC 0211 / NRRL Y-12639</strain>
    </source>
</reference>
<sequence length="783" mass="88698">MLFQPELGAVPRPNISSTNDPTVNTDETGPSSTWKKPSVSFLNGDTFIPSSAVLFLSETSMLKLEEVIEHAIEQLNYDTAEFYAELLFAQCSNLENSNIHKIKSIYLYTLALFLNQNYHTSMHVSKDYKHSDIGIAYLYGKCALKLSRKIKEAIDSLVRLKGVFNGNSNAENVQLFPLIHFPNVATIDCLIAKLYSKLDRKHESSLFHSGALNQDPYLWESYTELCKMKVSIDIKALFMGTSQKSSNLRPKKSNRIVKSTVSSSSSTSSLSLSLLHKGSNNIPTVEVTPFNISAPWYNEVPESSINNLNRNLNISRISPARHGKVNDPKNIADGWPTISRNANNLNNNNNNINNESSPGTQRGSSIFSAKQPTSPSVKQPTISSLAKINSNRNRLLTTPPSKLNSNHDQRARYKTLKNISYNTSSNNANMSSTIRKKLLLESDNPNGNMFDAQNDEPLNNLLYSFALILKTSSQYNSYKAIRLINSLLPTHIRDEMPWCQSQLGMLHFEIVNYEMSLKYFEKLRKLQPTRLKDLETYSTLLWHLHDKIKLTVLSNELLKEFKNEPQTWCCLGNLFSLQKDHKEAIKAFEKVTKLDPTFTYGYTLQAHEYLSDDSFDLAKNYFRKAVSTDSQHYNAYYGIGMCSMKLGEFEHALLYFEKARSINPSNVILICCCGVAFEKLSYPEKALSYYELACQVQPSSSLAKFKRAHLLYSMANYPLALECFEELTKLAPEEATVHFILGQLYNIMGRKKDAVKEYTIAMNLDPKGNQVILEALEKCHEQE</sequence>
<dbReference type="AlphaFoldDB" id="G0WBV1"/>
<dbReference type="OrthoDB" id="329563at2759"/>
<feature type="compositionally biased region" description="Polar residues" evidence="4">
    <location>
        <begin position="14"/>
        <end position="31"/>
    </location>
</feature>
<dbReference type="Pfam" id="PF12895">
    <property type="entry name" value="ANAPC3"/>
    <property type="match status" value="1"/>
</dbReference>
<name>G0WBV1_NAUDC</name>
<feature type="compositionally biased region" description="Polar residues" evidence="4">
    <location>
        <begin position="355"/>
        <end position="404"/>
    </location>
</feature>
<feature type="region of interest" description="Disordered" evidence="4">
    <location>
        <begin position="342"/>
        <end position="408"/>
    </location>
</feature>
<feature type="repeat" description="TPR" evidence="3">
    <location>
        <begin position="701"/>
        <end position="734"/>
    </location>
</feature>
<evidence type="ECO:0000256" key="4">
    <source>
        <dbReference type="SAM" id="MobiDB-lite"/>
    </source>
</evidence>
<dbReference type="Proteomes" id="UP000000689">
    <property type="component" value="Chromosome 5"/>
</dbReference>
<feature type="repeat" description="TPR" evidence="3">
    <location>
        <begin position="735"/>
        <end position="768"/>
    </location>
</feature>
<dbReference type="Pfam" id="PF00515">
    <property type="entry name" value="TPR_1"/>
    <property type="match status" value="2"/>
</dbReference>
<evidence type="ECO:0000313" key="5">
    <source>
        <dbReference type="EMBL" id="CCD25221.1"/>
    </source>
</evidence>
<dbReference type="GO" id="GO:0005680">
    <property type="term" value="C:anaphase-promoting complex"/>
    <property type="evidence" value="ECO:0007669"/>
    <property type="project" value="EnsemblFungi"/>
</dbReference>
<organism evidence="5 6">
    <name type="scientific">Naumovozyma dairenensis (strain ATCC 10597 / BCRC 20456 / CBS 421 / NBRC 0211 / NRRL Y-12639)</name>
    <name type="common">Saccharomyces dairenensis</name>
    <dbReference type="NCBI Taxonomy" id="1071378"/>
    <lineage>
        <taxon>Eukaryota</taxon>
        <taxon>Fungi</taxon>
        <taxon>Dikarya</taxon>
        <taxon>Ascomycota</taxon>
        <taxon>Saccharomycotina</taxon>
        <taxon>Saccharomycetes</taxon>
        <taxon>Saccharomycetales</taxon>
        <taxon>Saccharomycetaceae</taxon>
        <taxon>Naumovozyma</taxon>
    </lineage>
</organism>
<dbReference type="InterPro" id="IPR011990">
    <property type="entry name" value="TPR-like_helical_dom_sf"/>
</dbReference>
<feature type="repeat" description="TPR" evidence="3">
    <location>
        <begin position="497"/>
        <end position="530"/>
    </location>
</feature>